<evidence type="ECO:0000259" key="1">
    <source>
        <dbReference type="PROSITE" id="PS50943"/>
    </source>
</evidence>
<gene>
    <name evidence="2" type="ORF">GCM10010339_94270</name>
</gene>
<dbReference type="RefSeq" id="WP_229882583.1">
    <property type="nucleotide sequence ID" value="NZ_BMVG01000091.1"/>
</dbReference>
<reference evidence="2" key="1">
    <citation type="journal article" date="2014" name="Int. J. Syst. Evol. Microbiol.">
        <title>Complete genome sequence of Corynebacterium casei LMG S-19264T (=DSM 44701T), isolated from a smear-ripened cheese.</title>
        <authorList>
            <consortium name="US DOE Joint Genome Institute (JGI-PGF)"/>
            <person name="Walter F."/>
            <person name="Albersmeier A."/>
            <person name="Kalinowski J."/>
            <person name="Ruckert C."/>
        </authorList>
    </citation>
    <scope>NUCLEOTIDE SEQUENCE</scope>
    <source>
        <strain evidence="2">JCM 4714</strain>
    </source>
</reference>
<evidence type="ECO:0000313" key="3">
    <source>
        <dbReference type="Proteomes" id="UP000655443"/>
    </source>
</evidence>
<accession>A0A918MI91</accession>
<protein>
    <submittedName>
        <fullName evidence="2">Transcriptional regulator</fullName>
    </submittedName>
</protein>
<reference evidence="2" key="2">
    <citation type="submission" date="2020-09" db="EMBL/GenBank/DDBJ databases">
        <authorList>
            <person name="Sun Q."/>
            <person name="Ohkuma M."/>
        </authorList>
    </citation>
    <scope>NUCLEOTIDE SEQUENCE</scope>
    <source>
        <strain evidence="2">JCM 4714</strain>
    </source>
</reference>
<feature type="domain" description="HTH cro/C1-type" evidence="1">
    <location>
        <begin position="15"/>
        <end position="71"/>
    </location>
</feature>
<dbReference type="InterPro" id="IPR010982">
    <property type="entry name" value="Lambda_DNA-bd_dom_sf"/>
</dbReference>
<dbReference type="GO" id="GO:0003677">
    <property type="term" value="F:DNA binding"/>
    <property type="evidence" value="ECO:0007669"/>
    <property type="project" value="InterPro"/>
</dbReference>
<comment type="caution">
    <text evidence="2">The sequence shown here is derived from an EMBL/GenBank/DDBJ whole genome shotgun (WGS) entry which is preliminary data.</text>
</comment>
<dbReference type="Pfam" id="PF13560">
    <property type="entry name" value="HTH_31"/>
    <property type="match status" value="1"/>
</dbReference>
<dbReference type="SUPFAM" id="SSF47413">
    <property type="entry name" value="lambda repressor-like DNA-binding domains"/>
    <property type="match status" value="1"/>
</dbReference>
<evidence type="ECO:0000313" key="2">
    <source>
        <dbReference type="EMBL" id="GGW24477.1"/>
    </source>
</evidence>
<dbReference type="PROSITE" id="PS50943">
    <property type="entry name" value="HTH_CROC1"/>
    <property type="match status" value="1"/>
</dbReference>
<organism evidence="2 3">
    <name type="scientific">Streptomyces alanosinicus</name>
    <dbReference type="NCBI Taxonomy" id="68171"/>
    <lineage>
        <taxon>Bacteria</taxon>
        <taxon>Bacillati</taxon>
        <taxon>Actinomycetota</taxon>
        <taxon>Actinomycetes</taxon>
        <taxon>Kitasatosporales</taxon>
        <taxon>Streptomycetaceae</taxon>
        <taxon>Streptomyces</taxon>
    </lineage>
</organism>
<sequence length="407" mass="43946">MPDENVQMTVDGELLRERRERRGLSRAALGGLVGRSEDWVKKIERGDRPVRSLTMLVNLGRVLGCQDVNELTRADVSVPISDGGKVTHPGVPSLRAAIHSPLFGGAGTPEDIGHLAGRVRQAWDIWHRAREQRTAVAAVLPGLIETGRATVRASEGAEKRRASVILAETYALAQQYAAHTVEPELYWVIVDRARMCAEQADDPIALASAAWIVGNGLRVAGHTEEALQMVADAADTLRPQLEGGSDRLRGMFGSLCLHAAVTAAQDGRDGDAWRWHGEADQTARALGRYAHPWTMFGQGNVSVHAVTIGADLHTPGIALQQLTTTDPASIPSLERRSRLYLDAAKAEHVRKEKASALQYLRLAYDVSPEAVRYVPSGRALAVDLKRTATGALSHVAHQLAEDIGVAA</sequence>
<dbReference type="Proteomes" id="UP000655443">
    <property type="component" value="Unassembled WGS sequence"/>
</dbReference>
<name>A0A918MI91_9ACTN</name>
<keyword evidence="3" id="KW-1185">Reference proteome</keyword>
<dbReference type="SMART" id="SM00530">
    <property type="entry name" value="HTH_XRE"/>
    <property type="match status" value="1"/>
</dbReference>
<dbReference type="InterPro" id="IPR001387">
    <property type="entry name" value="Cro/C1-type_HTH"/>
</dbReference>
<dbReference type="Gene3D" id="1.10.260.40">
    <property type="entry name" value="lambda repressor-like DNA-binding domains"/>
    <property type="match status" value="1"/>
</dbReference>
<dbReference type="AlphaFoldDB" id="A0A918MI91"/>
<proteinExistence type="predicted"/>
<dbReference type="EMBL" id="BMVG01000091">
    <property type="protein sequence ID" value="GGW24477.1"/>
    <property type="molecule type" value="Genomic_DNA"/>
</dbReference>